<evidence type="ECO:0000313" key="5">
    <source>
        <dbReference type="Proteomes" id="UP000294508"/>
    </source>
</evidence>
<dbReference type="InterPro" id="IPR000792">
    <property type="entry name" value="Tscrpt_reg_LuxR_C"/>
</dbReference>
<reference evidence="4 5" key="1">
    <citation type="journal article" date="2015" name="Stand. Genomic Sci.">
        <title>Genomic Encyclopedia of Bacterial and Archaeal Type Strains, Phase III: the genomes of soil and plant-associated and newly described type strains.</title>
        <authorList>
            <person name="Whitman W.B."/>
            <person name="Woyke T."/>
            <person name="Klenk H.P."/>
            <person name="Zhou Y."/>
            <person name="Lilburn T.G."/>
            <person name="Beck B.J."/>
            <person name="De Vos P."/>
            <person name="Vandamme P."/>
            <person name="Eisen J.A."/>
            <person name="Garrity G."/>
            <person name="Hugenholtz P."/>
            <person name="Kyrpides N.C."/>
        </authorList>
    </citation>
    <scope>NUCLEOTIDE SEQUENCE [LARGE SCALE GENOMIC DNA]</scope>
    <source>
        <strain evidence="4 5">VKM Ac-2572</strain>
    </source>
</reference>
<feature type="domain" description="HTH luxR-type" evidence="3">
    <location>
        <begin position="851"/>
        <end position="916"/>
    </location>
</feature>
<dbReference type="SUPFAM" id="SSF52540">
    <property type="entry name" value="P-loop containing nucleoside triphosphate hydrolases"/>
    <property type="match status" value="1"/>
</dbReference>
<keyword evidence="1" id="KW-0547">Nucleotide-binding</keyword>
<proteinExistence type="predicted"/>
<dbReference type="Gene3D" id="1.10.10.10">
    <property type="entry name" value="Winged helix-like DNA-binding domain superfamily/Winged helix DNA-binding domain"/>
    <property type="match status" value="1"/>
</dbReference>
<evidence type="ECO:0000256" key="1">
    <source>
        <dbReference type="ARBA" id="ARBA00022741"/>
    </source>
</evidence>
<dbReference type="EMBL" id="SLWN01000001">
    <property type="protein sequence ID" value="TCO35650.1"/>
    <property type="molecule type" value="Genomic_DNA"/>
</dbReference>
<dbReference type="Gene3D" id="3.40.50.300">
    <property type="entry name" value="P-loop containing nucleotide triphosphate hydrolases"/>
    <property type="match status" value="1"/>
</dbReference>
<dbReference type="Pfam" id="PF00196">
    <property type="entry name" value="GerE"/>
    <property type="match status" value="1"/>
</dbReference>
<dbReference type="InterPro" id="IPR036388">
    <property type="entry name" value="WH-like_DNA-bd_sf"/>
</dbReference>
<dbReference type="Proteomes" id="UP000294508">
    <property type="component" value="Unassembled WGS sequence"/>
</dbReference>
<accession>A0A4V2S187</accession>
<dbReference type="InterPro" id="IPR027417">
    <property type="entry name" value="P-loop_NTPase"/>
</dbReference>
<protein>
    <submittedName>
        <fullName evidence="4">Regulatory LuxR family protein</fullName>
    </submittedName>
</protein>
<dbReference type="GO" id="GO:0003677">
    <property type="term" value="F:DNA binding"/>
    <property type="evidence" value="ECO:0007669"/>
    <property type="project" value="InterPro"/>
</dbReference>
<gene>
    <name evidence="4" type="ORF">EV652_101535</name>
</gene>
<evidence type="ECO:0000256" key="2">
    <source>
        <dbReference type="ARBA" id="ARBA00022840"/>
    </source>
</evidence>
<comment type="caution">
    <text evidence="4">The sequence shown here is derived from an EMBL/GenBank/DDBJ whole genome shotgun (WGS) entry which is preliminary data.</text>
</comment>
<evidence type="ECO:0000259" key="3">
    <source>
        <dbReference type="PROSITE" id="PS50043"/>
    </source>
</evidence>
<dbReference type="SMART" id="SM00421">
    <property type="entry name" value="HTH_LUXR"/>
    <property type="match status" value="1"/>
</dbReference>
<dbReference type="GO" id="GO:0005737">
    <property type="term" value="C:cytoplasm"/>
    <property type="evidence" value="ECO:0007669"/>
    <property type="project" value="TreeGrafter"/>
</dbReference>
<dbReference type="GO" id="GO:0004016">
    <property type="term" value="F:adenylate cyclase activity"/>
    <property type="evidence" value="ECO:0007669"/>
    <property type="project" value="TreeGrafter"/>
</dbReference>
<dbReference type="Pfam" id="PF13191">
    <property type="entry name" value="AAA_16"/>
    <property type="match status" value="1"/>
</dbReference>
<dbReference type="PRINTS" id="PR00038">
    <property type="entry name" value="HTHLUXR"/>
</dbReference>
<dbReference type="AlphaFoldDB" id="A0A4V2S187"/>
<evidence type="ECO:0000313" key="4">
    <source>
        <dbReference type="EMBL" id="TCO35650.1"/>
    </source>
</evidence>
<dbReference type="CDD" id="cd06170">
    <property type="entry name" value="LuxR_C_like"/>
    <property type="match status" value="1"/>
</dbReference>
<dbReference type="InterPro" id="IPR041664">
    <property type="entry name" value="AAA_16"/>
</dbReference>
<dbReference type="PANTHER" id="PTHR16305:SF35">
    <property type="entry name" value="TRANSCRIPTIONAL ACTIVATOR DOMAIN"/>
    <property type="match status" value="1"/>
</dbReference>
<dbReference type="InterPro" id="IPR016032">
    <property type="entry name" value="Sig_transdc_resp-reg_C-effctor"/>
</dbReference>
<name>A0A4V2S187_9ACTN</name>
<organism evidence="4 5">
    <name type="scientific">Kribbella steppae</name>
    <dbReference type="NCBI Taxonomy" id="2512223"/>
    <lineage>
        <taxon>Bacteria</taxon>
        <taxon>Bacillati</taxon>
        <taxon>Actinomycetota</taxon>
        <taxon>Actinomycetes</taxon>
        <taxon>Propionibacteriales</taxon>
        <taxon>Kribbellaceae</taxon>
        <taxon>Kribbella</taxon>
    </lineage>
</organism>
<dbReference type="GO" id="GO:0005524">
    <property type="term" value="F:ATP binding"/>
    <property type="evidence" value="ECO:0007669"/>
    <property type="project" value="UniProtKB-KW"/>
</dbReference>
<keyword evidence="2" id="KW-0067">ATP-binding</keyword>
<sequence>MTPSRSSAGLIGRRNECQALDDLLEGARAGRSAALVLRGEAGIGKTELLKYLLEQSSGSRVVRAAGVQSEMELSYAGLHQLCAPLLAGVDHLPGPQRDALATAFGLRTGVAPDRFLVGLAVLSLLADAGGNQPLICLIDDAQWLDQASALTLAFVARRLHAESVVLVFAVREPPPDETLAGLTELPVEGLPERDSRTLLDSVVTGPLDQRVRDRIIAESRGNPLALLELPRGRIAAELAGGFGHPEARPLSSQIEREFLRRVESLPAETRRLMFTAAADPVGDARLLKRAAERLGIDVDAAASEASELMTLHTDVRFRHPLVRSAVYRVASLTDRQSAHRALAASIDADLDPDRRAWHLAQAAPGPDEDVAVELERSAERARARGGIAAVAAFLERASELTHDPARRSQRAVDAAQAKFQAGAFEPAAALLATARAGPPDELTRARIDVLHAGIAFTQGRGTEAPPLLLAAARRLEQLDVAAARETYLEAVAAVIFAGHLARSPGWQEVGEAARGAPRPQVPRATDELLDALAVRLMDGYGPSVPMIERVLGAFSDGDVPVQESLRWLLLAGVIAADLWDLERWNLVAARHVTIIREAGALSELPLALDSSAVVHVFAGELAAAESVIEEVRTVSAAIGSNQPPFGALALAAVRGHEREARMLIDATVSEGTQYGQGLGVTVAHCHHAVLCNGLARYEEAMTAAQAAAEHQQEFGAPRWALAELVEAAARSGASELAFGALEQLSETTQVSGTDWALGVEAYSRALLSEGDAAESLYREAIERLSRTRVRVNLARAHLLYGEWLVQENRRVDARAQLDVSHEMLSRFGADAFAERARRALQAVGAKVGKRTVTTSTALTAQEAQIARLAGDGLTNTEIGARLFLSHHTVEWHLRKVFSKLGIASRREIPSMLPQGAATSA</sequence>
<dbReference type="SUPFAM" id="SSF46894">
    <property type="entry name" value="C-terminal effector domain of the bipartite response regulators"/>
    <property type="match status" value="1"/>
</dbReference>
<dbReference type="PROSITE" id="PS50043">
    <property type="entry name" value="HTH_LUXR_2"/>
    <property type="match status" value="1"/>
</dbReference>
<dbReference type="PANTHER" id="PTHR16305">
    <property type="entry name" value="TESTICULAR SOLUBLE ADENYLYL CYCLASE"/>
    <property type="match status" value="1"/>
</dbReference>
<dbReference type="GO" id="GO:0006355">
    <property type="term" value="P:regulation of DNA-templated transcription"/>
    <property type="evidence" value="ECO:0007669"/>
    <property type="project" value="InterPro"/>
</dbReference>
<keyword evidence="5" id="KW-1185">Reference proteome</keyword>